<dbReference type="Gene3D" id="2.10.70.100">
    <property type="match status" value="1"/>
</dbReference>
<dbReference type="InterPro" id="IPR036890">
    <property type="entry name" value="HATPase_C_sf"/>
</dbReference>
<feature type="modified residue" description="4-aspartylphosphate" evidence="6">
    <location>
        <position position="1119"/>
    </location>
</feature>
<evidence type="ECO:0000259" key="7">
    <source>
        <dbReference type="PROSITE" id="PS50109"/>
    </source>
</evidence>
<keyword evidence="12" id="KW-1185">Reference proteome</keyword>
<feature type="domain" description="PAS" evidence="9">
    <location>
        <begin position="554"/>
        <end position="608"/>
    </location>
</feature>
<dbReference type="InterPro" id="IPR001789">
    <property type="entry name" value="Sig_transdc_resp-reg_receiver"/>
</dbReference>
<dbReference type="InterPro" id="IPR005467">
    <property type="entry name" value="His_kinase_dom"/>
</dbReference>
<dbReference type="CDD" id="cd00156">
    <property type="entry name" value="REC"/>
    <property type="match status" value="1"/>
</dbReference>
<dbReference type="InterPro" id="IPR035965">
    <property type="entry name" value="PAS-like_dom_sf"/>
</dbReference>
<dbReference type="RefSeq" id="WP_330930977.1">
    <property type="nucleotide sequence ID" value="NZ_CP119075.1"/>
</dbReference>
<evidence type="ECO:0000259" key="9">
    <source>
        <dbReference type="PROSITE" id="PS50112"/>
    </source>
</evidence>
<dbReference type="SMART" id="SM00448">
    <property type="entry name" value="REC"/>
    <property type="match status" value="1"/>
</dbReference>
<dbReference type="SUPFAM" id="SSF55785">
    <property type="entry name" value="PYP-like sensor domain (PAS domain)"/>
    <property type="match status" value="5"/>
</dbReference>
<dbReference type="SMART" id="SM00388">
    <property type="entry name" value="HisKA"/>
    <property type="match status" value="1"/>
</dbReference>
<dbReference type="Proteomes" id="UP001218638">
    <property type="component" value="Chromosome"/>
</dbReference>
<dbReference type="Gene3D" id="3.30.565.10">
    <property type="entry name" value="Histidine kinase-like ATPase, C-terminal domain"/>
    <property type="match status" value="1"/>
</dbReference>
<reference evidence="11" key="1">
    <citation type="submission" date="2023-03" db="EMBL/GenBank/DDBJ databases">
        <title>Lomoglobus Profundus gen. nov., sp. nov., a novel member of the phylum Verrucomicrobia, isolated from deep-marine sediment of South China Sea.</title>
        <authorList>
            <person name="Ahmad T."/>
            <person name="Ishaq S.E."/>
            <person name="Wang F."/>
        </authorList>
    </citation>
    <scope>NUCLEOTIDE SEQUENCE</scope>
    <source>
        <strain evidence="11">LMO-M01</strain>
    </source>
</reference>
<evidence type="ECO:0000256" key="6">
    <source>
        <dbReference type="PROSITE-ProRule" id="PRU00169"/>
    </source>
</evidence>
<dbReference type="SMART" id="SM00065">
    <property type="entry name" value="GAF"/>
    <property type="match status" value="1"/>
</dbReference>
<feature type="domain" description="PAC" evidence="10">
    <location>
        <begin position="376"/>
        <end position="428"/>
    </location>
</feature>
<dbReference type="InterPro" id="IPR003661">
    <property type="entry name" value="HisK_dim/P_dom"/>
</dbReference>
<name>A0AAE9ZXH5_9BACT</name>
<dbReference type="InterPro" id="IPR036097">
    <property type="entry name" value="HisK_dim/P_sf"/>
</dbReference>
<dbReference type="PROSITE" id="PS50112">
    <property type="entry name" value="PAS"/>
    <property type="match status" value="1"/>
</dbReference>
<dbReference type="InterPro" id="IPR013655">
    <property type="entry name" value="PAS_fold_3"/>
</dbReference>
<feature type="domain" description="PAC" evidence="10">
    <location>
        <begin position="245"/>
        <end position="298"/>
    </location>
</feature>
<dbReference type="CDD" id="cd00082">
    <property type="entry name" value="HisKA"/>
    <property type="match status" value="1"/>
</dbReference>
<dbReference type="Pfam" id="PF08447">
    <property type="entry name" value="PAS_3"/>
    <property type="match status" value="1"/>
</dbReference>
<accession>A0AAE9ZXH5</accession>
<evidence type="ECO:0000259" key="10">
    <source>
        <dbReference type="PROSITE" id="PS50113"/>
    </source>
</evidence>
<dbReference type="InterPro" id="IPR052162">
    <property type="entry name" value="Sensor_kinase/Photoreceptor"/>
</dbReference>
<dbReference type="Gene3D" id="3.30.450.20">
    <property type="entry name" value="PAS domain"/>
    <property type="match status" value="5"/>
</dbReference>
<dbReference type="SMART" id="SM00091">
    <property type="entry name" value="PAS"/>
    <property type="match status" value="2"/>
</dbReference>
<evidence type="ECO:0000313" key="11">
    <source>
        <dbReference type="EMBL" id="WED64358.1"/>
    </source>
</evidence>
<dbReference type="AlphaFoldDB" id="A0AAE9ZXH5"/>
<evidence type="ECO:0000256" key="1">
    <source>
        <dbReference type="ARBA" id="ARBA00000085"/>
    </source>
</evidence>
<dbReference type="PROSITE" id="PS50113">
    <property type="entry name" value="PAC"/>
    <property type="match status" value="5"/>
</dbReference>
<dbReference type="SUPFAM" id="SSF55874">
    <property type="entry name" value="ATPase domain of HSP90 chaperone/DNA topoisomerase II/histidine kinase"/>
    <property type="match status" value="1"/>
</dbReference>
<keyword evidence="5" id="KW-0418">Kinase</keyword>
<dbReference type="InterPro" id="IPR000700">
    <property type="entry name" value="PAS-assoc_C"/>
</dbReference>
<feature type="domain" description="Response regulatory" evidence="8">
    <location>
        <begin position="1068"/>
        <end position="1185"/>
    </location>
</feature>
<dbReference type="NCBIfam" id="TIGR00229">
    <property type="entry name" value="sensory_box"/>
    <property type="match status" value="2"/>
</dbReference>
<dbReference type="SMART" id="SM00086">
    <property type="entry name" value="PAC"/>
    <property type="match status" value="5"/>
</dbReference>
<dbReference type="InterPro" id="IPR004358">
    <property type="entry name" value="Sig_transdc_His_kin-like_C"/>
</dbReference>
<dbReference type="InterPro" id="IPR013656">
    <property type="entry name" value="PAS_4"/>
</dbReference>
<evidence type="ECO:0000256" key="3">
    <source>
        <dbReference type="ARBA" id="ARBA00022553"/>
    </source>
</evidence>
<sequence>MVRPEKHPDESRRIAALHDYGVLDTLAESVFDDLTTLAGHICDAPIALITLVDEDRQWFKSSLGMTMSEISRDISFCGHAILGQGIFEVPDALEDERFADNPLVTQNPAIRFYAGSPLVSEDGLPLGTLCVFDHHPRLLTALQRQGLEVLGRQVMGQLDLRKRSRALAEREARLNTTLDAARLGGFVWDVTTGNITGSNWHNEIWGLASGNQQHRYETLLDRIYPPDREAMIAAAKQSVSSREQFVHEFRVQWDDGSIHWVESTGKFEFSPHDGKPLRMHGVVVETTARRQSEETLRRTQADLERAQSISATGSWEYEISSGAVTWSDEHYRLWGLKPGSGITFKDLASAVHPADFAIFEAHARSLFDATVGFVPEPLEYRIQQPNGRTIYVLVEVEIKYGADGRAERLFGTSQDITARRLAEAALRQSETQLRHFVEYSPVAIAMFDDDMRYLQVSQRWRDDFRLGNRTLVGESHYTVFPEIVEVWRDVHRRGLAGEVIKCEEEPFQRADGRLDWIRWEVRPWHTAEGVVGGIIIFTENITERKRSEQLIIENQNRLRNLIDGIGPSIYVAMMNLDGTLLEVGRSVVEATGKQPEDLVGRRMDEIDPWPHPPAVKRRLRERIAAAAAGQPSRYDAKVHTANGRTVDVDFSLHPLRNGDGEVISIVASAIDITERRAAEMKVKEQEAILRETGRIAHVGGWEFDPATGKGSWTEEVAQIHDLDPVDDPDMELGLSFYTEKSRAHIDTAIQAAIEHGTPYDLELEMVTAKGARKWVRTIGRPEIRNGQVVKVRGSFQDITERVNLEEQFRQSQKMEAIGQLAGGVAHDFNNILAAILMQIDLATSSTGSPEDHIESMAEIKVAALRAAELTRQLLAFGRRQVMQTVPLNLNESVKNTAQMLDRIVGEDIVLKLELHPQPLMIRADSGMLDQVLLNLVVNARDAMPDGGALTIATGLKSRATTEGAPALPGDSARDYVTVKVTDSGSGMSPEVKNHIFEPFFTTKEPGKGTGLGLATAFGILKQHGGSIEVTSTVDHGSTFTIYLPVDESIGPEKARPVAPPKPLRGSETILLVEDDHSLRALTRIVLMKQGYTVLEAAHGPEALRVARTAKDKIHLLLTDMVMPEGMTGWDLAQTLQAEDRNLRVIFSSGYSPEVAGQEVSLQDGQYFISKPCEADQLLHLVRTALDA</sequence>
<feature type="domain" description="Histidine kinase" evidence="7">
    <location>
        <begin position="823"/>
        <end position="1047"/>
    </location>
</feature>
<dbReference type="SUPFAM" id="SSF52172">
    <property type="entry name" value="CheY-like"/>
    <property type="match status" value="1"/>
</dbReference>
<dbReference type="KEGG" id="slom:PXH66_18625"/>
<dbReference type="EC" id="2.7.13.3" evidence="2"/>
<dbReference type="Gene3D" id="3.40.50.2300">
    <property type="match status" value="1"/>
</dbReference>
<feature type="domain" description="PAC" evidence="10">
    <location>
        <begin position="759"/>
        <end position="810"/>
    </location>
</feature>
<dbReference type="Pfam" id="PF13426">
    <property type="entry name" value="PAS_9"/>
    <property type="match status" value="1"/>
</dbReference>
<comment type="catalytic activity">
    <reaction evidence="1">
        <text>ATP + protein L-histidine = ADP + protein N-phospho-L-histidine.</text>
        <dbReference type="EC" id="2.7.13.3"/>
    </reaction>
</comment>
<dbReference type="InterPro" id="IPR003594">
    <property type="entry name" value="HATPase_dom"/>
</dbReference>
<evidence type="ECO:0000256" key="2">
    <source>
        <dbReference type="ARBA" id="ARBA00012438"/>
    </source>
</evidence>
<keyword evidence="3 6" id="KW-0597">Phosphoprotein</keyword>
<evidence type="ECO:0000259" key="8">
    <source>
        <dbReference type="PROSITE" id="PS50110"/>
    </source>
</evidence>
<dbReference type="InterPro" id="IPR003018">
    <property type="entry name" value="GAF"/>
</dbReference>
<dbReference type="Pfam" id="PF01590">
    <property type="entry name" value="GAF"/>
    <property type="match status" value="1"/>
</dbReference>
<evidence type="ECO:0000256" key="4">
    <source>
        <dbReference type="ARBA" id="ARBA00022679"/>
    </source>
</evidence>
<organism evidence="11 12">
    <name type="scientific">Synoicihabitans lomoniglobus</name>
    <dbReference type="NCBI Taxonomy" id="2909285"/>
    <lineage>
        <taxon>Bacteria</taxon>
        <taxon>Pseudomonadati</taxon>
        <taxon>Verrucomicrobiota</taxon>
        <taxon>Opitutia</taxon>
        <taxon>Opitutales</taxon>
        <taxon>Opitutaceae</taxon>
        <taxon>Synoicihabitans</taxon>
    </lineage>
</organism>
<dbReference type="InterPro" id="IPR001610">
    <property type="entry name" value="PAC"/>
</dbReference>
<dbReference type="InterPro" id="IPR000014">
    <property type="entry name" value="PAS"/>
</dbReference>
<feature type="domain" description="PAC" evidence="10">
    <location>
        <begin position="632"/>
        <end position="684"/>
    </location>
</feature>
<dbReference type="GO" id="GO:0000155">
    <property type="term" value="F:phosphorelay sensor kinase activity"/>
    <property type="evidence" value="ECO:0007669"/>
    <property type="project" value="InterPro"/>
</dbReference>
<dbReference type="PRINTS" id="PR00344">
    <property type="entry name" value="BCTRLSENSOR"/>
</dbReference>
<dbReference type="PROSITE" id="PS50109">
    <property type="entry name" value="HIS_KIN"/>
    <property type="match status" value="1"/>
</dbReference>
<evidence type="ECO:0000256" key="5">
    <source>
        <dbReference type="ARBA" id="ARBA00022777"/>
    </source>
</evidence>
<dbReference type="PROSITE" id="PS50110">
    <property type="entry name" value="RESPONSE_REGULATORY"/>
    <property type="match status" value="1"/>
</dbReference>
<gene>
    <name evidence="11" type="ORF">PXH66_18625</name>
</gene>
<keyword evidence="4" id="KW-0808">Transferase</keyword>
<dbReference type="InterPro" id="IPR011006">
    <property type="entry name" value="CheY-like_superfamily"/>
</dbReference>
<dbReference type="PANTHER" id="PTHR43304">
    <property type="entry name" value="PHYTOCHROME-LIKE PROTEIN CPH1"/>
    <property type="match status" value="1"/>
</dbReference>
<dbReference type="CDD" id="cd00130">
    <property type="entry name" value="PAS"/>
    <property type="match status" value="3"/>
</dbReference>
<dbReference type="Pfam" id="PF08448">
    <property type="entry name" value="PAS_4"/>
    <property type="match status" value="2"/>
</dbReference>
<dbReference type="PANTHER" id="PTHR43304:SF1">
    <property type="entry name" value="PAC DOMAIN-CONTAINING PROTEIN"/>
    <property type="match status" value="1"/>
</dbReference>
<dbReference type="SMART" id="SM00387">
    <property type="entry name" value="HATPase_c"/>
    <property type="match status" value="1"/>
</dbReference>
<dbReference type="InterPro" id="IPR029016">
    <property type="entry name" value="GAF-like_dom_sf"/>
</dbReference>
<dbReference type="Gene3D" id="1.10.287.130">
    <property type="match status" value="1"/>
</dbReference>
<dbReference type="SUPFAM" id="SSF47384">
    <property type="entry name" value="Homodimeric domain of signal transducing histidine kinase"/>
    <property type="match status" value="1"/>
</dbReference>
<proteinExistence type="predicted"/>
<feature type="domain" description="PAC" evidence="10">
    <location>
        <begin position="501"/>
        <end position="553"/>
    </location>
</feature>
<dbReference type="SUPFAM" id="SSF55781">
    <property type="entry name" value="GAF domain-like"/>
    <property type="match status" value="1"/>
</dbReference>
<dbReference type="Pfam" id="PF02518">
    <property type="entry name" value="HATPase_c"/>
    <property type="match status" value="1"/>
</dbReference>
<dbReference type="EMBL" id="CP119075">
    <property type="protein sequence ID" value="WED64358.1"/>
    <property type="molecule type" value="Genomic_DNA"/>
</dbReference>
<protein>
    <recommendedName>
        <fullName evidence="2">histidine kinase</fullName>
        <ecNumber evidence="2">2.7.13.3</ecNumber>
    </recommendedName>
</protein>
<evidence type="ECO:0000313" key="12">
    <source>
        <dbReference type="Proteomes" id="UP001218638"/>
    </source>
</evidence>
<dbReference type="Pfam" id="PF00072">
    <property type="entry name" value="Response_reg"/>
    <property type="match status" value="1"/>
</dbReference>
<dbReference type="Gene3D" id="3.30.450.40">
    <property type="match status" value="1"/>
</dbReference>